<dbReference type="AlphaFoldDB" id="A0A427B1N5"/>
<evidence type="ECO:0000313" key="2">
    <source>
        <dbReference type="Proteomes" id="UP000287651"/>
    </source>
</evidence>
<dbReference type="EMBL" id="AMZH03000737">
    <property type="protein sequence ID" value="RRT82226.1"/>
    <property type="molecule type" value="Genomic_DNA"/>
</dbReference>
<evidence type="ECO:0000313" key="1">
    <source>
        <dbReference type="EMBL" id="RRT82226.1"/>
    </source>
</evidence>
<accession>A0A427B1N5</accession>
<name>A0A427B1N5_ENSVE</name>
<sequence>MVDIWLPRLSRKEQFHPQALLVALKNSTVGDLSIELIATFDLKCHTCSNLAIKEVICAARIYENGDGLLLEKSSYFHRLRVRVEGVEGFGIAGRGATLVLRASLFKHSSCSRAKEIAATRVYGCRFGDDGGGDILKQLWELLRWVEAAEMVVGAAGTWL</sequence>
<protein>
    <submittedName>
        <fullName evidence="1">Uncharacterized protein</fullName>
    </submittedName>
</protein>
<comment type="caution">
    <text evidence="1">The sequence shown here is derived from an EMBL/GenBank/DDBJ whole genome shotgun (WGS) entry which is preliminary data.</text>
</comment>
<gene>
    <name evidence="1" type="ORF">B296_00006404</name>
</gene>
<reference evidence="1 2" key="1">
    <citation type="journal article" date="2014" name="Agronomy (Basel)">
        <title>A Draft Genome Sequence for Ensete ventricosum, the Drought-Tolerant Tree Against Hunger.</title>
        <authorList>
            <person name="Harrison J."/>
            <person name="Moore K.A."/>
            <person name="Paszkiewicz K."/>
            <person name="Jones T."/>
            <person name="Grant M."/>
            <person name="Ambacheew D."/>
            <person name="Muzemil S."/>
            <person name="Studholme D.J."/>
        </authorList>
    </citation>
    <scope>NUCLEOTIDE SEQUENCE [LARGE SCALE GENOMIC DNA]</scope>
</reference>
<proteinExistence type="predicted"/>
<organism evidence="1 2">
    <name type="scientific">Ensete ventricosum</name>
    <name type="common">Abyssinian banana</name>
    <name type="synonym">Musa ensete</name>
    <dbReference type="NCBI Taxonomy" id="4639"/>
    <lineage>
        <taxon>Eukaryota</taxon>
        <taxon>Viridiplantae</taxon>
        <taxon>Streptophyta</taxon>
        <taxon>Embryophyta</taxon>
        <taxon>Tracheophyta</taxon>
        <taxon>Spermatophyta</taxon>
        <taxon>Magnoliopsida</taxon>
        <taxon>Liliopsida</taxon>
        <taxon>Zingiberales</taxon>
        <taxon>Musaceae</taxon>
        <taxon>Ensete</taxon>
    </lineage>
</organism>
<dbReference type="Proteomes" id="UP000287651">
    <property type="component" value="Unassembled WGS sequence"/>
</dbReference>